<reference evidence="2" key="1">
    <citation type="submission" date="2016-11" db="UniProtKB">
        <authorList>
            <consortium name="WormBaseParasite"/>
        </authorList>
    </citation>
    <scope>IDENTIFICATION</scope>
    <source>
        <strain evidence="2">KR3021</strain>
    </source>
</reference>
<protein>
    <submittedName>
        <fullName evidence="2">TMEM132 domain-containing protein</fullName>
    </submittedName>
</protein>
<accession>A0AC35THT8</accession>
<organism evidence="1 2">
    <name type="scientific">Rhabditophanes sp. KR3021</name>
    <dbReference type="NCBI Taxonomy" id="114890"/>
    <lineage>
        <taxon>Eukaryota</taxon>
        <taxon>Metazoa</taxon>
        <taxon>Ecdysozoa</taxon>
        <taxon>Nematoda</taxon>
        <taxon>Chromadorea</taxon>
        <taxon>Rhabditida</taxon>
        <taxon>Tylenchina</taxon>
        <taxon>Panagrolaimomorpha</taxon>
        <taxon>Strongyloidoidea</taxon>
        <taxon>Alloionematidae</taxon>
        <taxon>Rhabditophanes</taxon>
    </lineage>
</organism>
<name>A0AC35THT8_9BILA</name>
<proteinExistence type="predicted"/>
<dbReference type="WBParaSite" id="RSKR_0000082700.1">
    <property type="protein sequence ID" value="RSKR_0000082700.1"/>
    <property type="gene ID" value="RSKR_0000082700"/>
</dbReference>
<sequence>MPNVVQVDGPVSPQSLHNYQSLSATYSVSSRACLTPFLPLPRQRVLLKTEMRGMGETVLDERNNWTISLKSASHISTSKNSLHSFFVHFNYSTPTNNQTATPLTEFLNNGTLYLQIKVQLPSDLSIISVAGMCPAVWGLRIETDPSNLTSTTFVLWLNEVAGVGKGWEGVLFGVVVKGTPSLGPSETTSPTTTNLFGNLFQGEGKGRAEIGWSIQSAVVSNEVTNQTEVVGLVGNAKKRQVTTFLQVKEDTMEEVVVVTGGDDLVNTAVLSNTQISRWMKVYGVFGSSRFVELREGLSCESGQSRVLKSSPSCTMVYVDGSEVGGVGNVEVKATFKGLVGIAKFTVWYPDFPVTIWLEKPVLNAISEWTVAVWKWLSKREAKANERGRREARTFGCRERFQQTEIKILTSFQYMNEKNGEKMYLLPNKLLDITPFLLTKIHVENGTLAELKKIHSRLILSGKKAGTTKMVYTKDQLKMDLGSKEVMISENRISINELWIEPVVNIQLQIEATETNNIFKVLKIIKNEFEHRYERGVLDISLKMSDGQIVSLFDINSHDYLMTITSNDNERLLAINKKSPHIVPELIALSDLTDVQVKVEIKSPESCKGIDNPALITSQALVPIYFPIEDSNRMGVDLIGNEEEDSLDQSPLPFKPDAIEKEAEMEVSKPIKTFHPFLVLIFVILALVLIVQIINCNGNRLHDGYEKLVAPFIAKLNSNSSLTNQNDKHEDSSKEWIWLSRKESKPNLSFGSQYSNKSTVSIREPNSEEPSPEEGINRSISVSYKGSEVSVFISPNASVLIPERSLDQHLQYTSWRTGRRNGGERGHFGEMDTSNSETNLKRWNTESRPVDEMSSRARASYTYQYKQPDDKVIAAWRESKRRGAKLALYNCIEESSISTPVYDSEEELLLARPLRTADAVSKYLGESSSCANYDVLSRDRISPNTSLKNHPRLGNNRRLPDRRSAHFS</sequence>
<evidence type="ECO:0000313" key="1">
    <source>
        <dbReference type="Proteomes" id="UP000095286"/>
    </source>
</evidence>
<evidence type="ECO:0000313" key="2">
    <source>
        <dbReference type="WBParaSite" id="RSKR_0000082700.1"/>
    </source>
</evidence>
<dbReference type="Proteomes" id="UP000095286">
    <property type="component" value="Unplaced"/>
</dbReference>